<comment type="similarity">
    <text evidence="2">Belongs to the glycosyltransferase 2 family.</text>
</comment>
<dbReference type="Proteomes" id="UP001501594">
    <property type="component" value="Unassembled WGS sequence"/>
</dbReference>
<dbReference type="Pfam" id="PF13641">
    <property type="entry name" value="Glyco_tranf_2_3"/>
    <property type="match status" value="1"/>
</dbReference>
<comment type="pathway">
    <text evidence="1">Cell wall biogenesis; cell wall polysaccharide biosynthesis.</text>
</comment>
<dbReference type="Gene3D" id="3.90.550.10">
    <property type="entry name" value="Spore Coat Polysaccharide Biosynthesis Protein SpsA, Chain A"/>
    <property type="match status" value="1"/>
</dbReference>
<accession>A0ABP8DZQ6</accession>
<dbReference type="EMBL" id="BAABAU010000001">
    <property type="protein sequence ID" value="GAA4265376.1"/>
    <property type="molecule type" value="Genomic_DNA"/>
</dbReference>
<reference evidence="6" key="1">
    <citation type="journal article" date="2019" name="Int. J. Syst. Evol. Microbiol.">
        <title>The Global Catalogue of Microorganisms (GCM) 10K type strain sequencing project: providing services to taxonomists for standard genome sequencing and annotation.</title>
        <authorList>
            <consortium name="The Broad Institute Genomics Platform"/>
            <consortium name="The Broad Institute Genome Sequencing Center for Infectious Disease"/>
            <person name="Wu L."/>
            <person name="Ma J."/>
        </authorList>
    </citation>
    <scope>NUCLEOTIDE SEQUENCE [LARGE SCALE GENOMIC DNA]</scope>
    <source>
        <strain evidence="6">JCM 17442</strain>
    </source>
</reference>
<proteinExistence type="inferred from homology"/>
<dbReference type="RefSeq" id="WP_344793912.1">
    <property type="nucleotide sequence ID" value="NZ_BAABAU010000001.1"/>
</dbReference>
<keyword evidence="6" id="KW-1185">Reference proteome</keyword>
<sequence length="497" mass="53497">MSSLASDRRVTVVVPVYGDLESLLNCLDALLSHLDLGRHRILLVNDCGPDADAIEKALLNRIDGVAGVTYARNSENLGFVGTCNRAATELDTSDNDILLLNSDTVPTPGFVDEMLEVLYASDDIGVVTARSNNATIASLPFRLSQGGDRTFERTTEVFEAVSGRLPRWYATPVAMGFCFLTRRTLIRRFGLFDDAFAPGYGEENDYCLRIGAQGFVSTMANRALVFHAGSKSFVGARRNTLRTAHQRELERRYPFYGEAVQSFLRHDVAPADRFADLLVPRAGALPRVALDLRGAPSAVVTSAVPAFLAAFPAERWHRELVLDDEGAADVRGAADVTVSTKADDDDLVAATVLAKGSTTPGALVRAHRRSLVLVTVAGDPAAPTSAPWPDAAFRARARDAGPALERSSGVVITDAWAAGEAALTAALSAPLDERVDALERRFDGLRLADVTLDAAGPDSGAEVERLRTEIADLRASRTFRTGEKIARLTPRLPGRKK</sequence>
<comment type="caution">
    <text evidence="5">The sequence shown here is derived from an EMBL/GenBank/DDBJ whole genome shotgun (WGS) entry which is preliminary data.</text>
</comment>
<evidence type="ECO:0000313" key="6">
    <source>
        <dbReference type="Proteomes" id="UP001501594"/>
    </source>
</evidence>
<evidence type="ECO:0000313" key="5">
    <source>
        <dbReference type="EMBL" id="GAA4265376.1"/>
    </source>
</evidence>
<evidence type="ECO:0000256" key="2">
    <source>
        <dbReference type="ARBA" id="ARBA00006739"/>
    </source>
</evidence>
<gene>
    <name evidence="5" type="ORF">GCM10022256_09880</name>
</gene>
<evidence type="ECO:0000256" key="4">
    <source>
        <dbReference type="ARBA" id="ARBA00022679"/>
    </source>
</evidence>
<dbReference type="PANTHER" id="PTHR43179">
    <property type="entry name" value="RHAMNOSYLTRANSFERASE WBBL"/>
    <property type="match status" value="1"/>
</dbReference>
<dbReference type="SUPFAM" id="SSF53448">
    <property type="entry name" value="Nucleotide-diphospho-sugar transferases"/>
    <property type="match status" value="1"/>
</dbReference>
<evidence type="ECO:0000256" key="3">
    <source>
        <dbReference type="ARBA" id="ARBA00022676"/>
    </source>
</evidence>
<keyword evidence="4" id="KW-0808">Transferase</keyword>
<protein>
    <recommendedName>
        <fullName evidence="7">GT2 family glycosyltransferase</fullName>
    </recommendedName>
</protein>
<evidence type="ECO:0000256" key="1">
    <source>
        <dbReference type="ARBA" id="ARBA00004776"/>
    </source>
</evidence>
<dbReference type="PANTHER" id="PTHR43179:SF12">
    <property type="entry name" value="GALACTOFURANOSYLTRANSFERASE GLFT2"/>
    <property type="match status" value="1"/>
</dbReference>
<evidence type="ECO:0008006" key="7">
    <source>
        <dbReference type="Google" id="ProtNLM"/>
    </source>
</evidence>
<dbReference type="InterPro" id="IPR029044">
    <property type="entry name" value="Nucleotide-diphossugar_trans"/>
</dbReference>
<keyword evidence="3" id="KW-0328">Glycosyltransferase</keyword>
<name>A0ABP8DZQ6_9MICO</name>
<organism evidence="5 6">
    <name type="scientific">Frondihabitans peucedani</name>
    <dbReference type="NCBI Taxonomy" id="598626"/>
    <lineage>
        <taxon>Bacteria</taxon>
        <taxon>Bacillati</taxon>
        <taxon>Actinomycetota</taxon>
        <taxon>Actinomycetes</taxon>
        <taxon>Micrococcales</taxon>
        <taxon>Microbacteriaceae</taxon>
        <taxon>Frondihabitans</taxon>
    </lineage>
</organism>